<dbReference type="SUPFAM" id="SSF53474">
    <property type="entry name" value="alpha/beta-Hydrolases"/>
    <property type="match status" value="1"/>
</dbReference>
<dbReference type="GO" id="GO:0034338">
    <property type="term" value="F:short-chain carboxylesterase activity"/>
    <property type="evidence" value="ECO:0007669"/>
    <property type="project" value="TreeGrafter"/>
</dbReference>
<dbReference type="Proteomes" id="UP000036908">
    <property type="component" value="Unassembled WGS sequence"/>
</dbReference>
<dbReference type="Gene3D" id="3.40.50.1820">
    <property type="entry name" value="alpha/beta hydrolase"/>
    <property type="match status" value="1"/>
</dbReference>
<dbReference type="InterPro" id="IPR029058">
    <property type="entry name" value="AB_hydrolase_fold"/>
</dbReference>
<proteinExistence type="inferred from homology"/>
<dbReference type="GO" id="GO:0047372">
    <property type="term" value="F:monoacylglycerol lipase activity"/>
    <property type="evidence" value="ECO:0007669"/>
    <property type="project" value="TreeGrafter"/>
</dbReference>
<accession>A0A0L8AP26</accession>
<evidence type="ECO:0000313" key="4">
    <source>
        <dbReference type="EMBL" id="KOF04223.1"/>
    </source>
</evidence>
<name>A0A0L8AP26_9BACT</name>
<sequence length="321" mass="36490">MPILPSKYQGPPFIYLNGHFETIIPSIRRKVTGVSYERERIETPDDDFLDIDWVRKGNNRLLVVSHGLEGDSGRHYVTGLAKLFGQNGWDILAWNNRTCSGEMNRQKILYHHAASYDLRSVIDHANQKYDYKEIGLVGISMGGGQTLRYLGESDFPLPKNVKGAVAISAPCSLTESAATLNLKVNKVYEQKFLVKLREKIKKKAIQFPEIDVSRMDTVKTLKEFDNLYSGPIHGFKDAKEFYEFCDPYPFIKNIEVPILLINALNDPLLEGNCYPYQLAEGMPNLYLETPKRGGHVGFILAKSEFTYSELRALEFLNEEKG</sequence>
<keyword evidence="4" id="KW-0378">Hydrolase</keyword>
<evidence type="ECO:0000256" key="2">
    <source>
        <dbReference type="PIRSR" id="PIRSR005211-1"/>
    </source>
</evidence>
<protein>
    <submittedName>
        <fullName evidence="4">Alpha/beta hydrolase</fullName>
    </submittedName>
</protein>
<dbReference type="EMBL" id="JSVA01000003">
    <property type="protein sequence ID" value="KOF04223.1"/>
    <property type="molecule type" value="Genomic_DNA"/>
</dbReference>
<dbReference type="PATRIC" id="fig|1566026.4.peg.1989"/>
<dbReference type="PANTHER" id="PTHR10794:SF94">
    <property type="entry name" value="ESTERASE YHET-RELATED"/>
    <property type="match status" value="1"/>
</dbReference>
<evidence type="ECO:0000256" key="1">
    <source>
        <dbReference type="ARBA" id="ARBA00010884"/>
    </source>
</evidence>
<evidence type="ECO:0000259" key="3">
    <source>
        <dbReference type="Pfam" id="PF00561"/>
    </source>
</evidence>
<dbReference type="OrthoDB" id="332676at2"/>
<keyword evidence="5" id="KW-1185">Reference proteome</keyword>
<organism evidence="4 5">
    <name type="scientific">Roseivirga seohaensis subsp. aquiponti</name>
    <dbReference type="NCBI Taxonomy" id="1566026"/>
    <lineage>
        <taxon>Bacteria</taxon>
        <taxon>Pseudomonadati</taxon>
        <taxon>Bacteroidota</taxon>
        <taxon>Cytophagia</taxon>
        <taxon>Cytophagales</taxon>
        <taxon>Roseivirgaceae</taxon>
        <taxon>Roseivirga</taxon>
    </lineage>
</organism>
<feature type="domain" description="AB hydrolase-1" evidence="3">
    <location>
        <begin position="61"/>
        <end position="300"/>
    </location>
</feature>
<dbReference type="InterPro" id="IPR050960">
    <property type="entry name" value="AB_hydrolase_4_sf"/>
</dbReference>
<feature type="active site" description="Charge relay system" evidence="2">
    <location>
        <position position="140"/>
    </location>
</feature>
<dbReference type="PANTHER" id="PTHR10794">
    <property type="entry name" value="ABHYDROLASE DOMAIN-CONTAINING PROTEIN"/>
    <property type="match status" value="1"/>
</dbReference>
<feature type="active site" description="Charge relay system" evidence="2">
    <location>
        <position position="295"/>
    </location>
</feature>
<dbReference type="AlphaFoldDB" id="A0A0L8AP26"/>
<gene>
    <name evidence="4" type="ORF">OB69_01460</name>
</gene>
<dbReference type="Pfam" id="PF00561">
    <property type="entry name" value="Abhydrolase_1"/>
    <property type="match status" value="1"/>
</dbReference>
<dbReference type="InterPro" id="IPR012020">
    <property type="entry name" value="ABHD4"/>
</dbReference>
<evidence type="ECO:0000313" key="5">
    <source>
        <dbReference type="Proteomes" id="UP000036908"/>
    </source>
</evidence>
<reference evidence="5" key="1">
    <citation type="submission" date="2014-11" db="EMBL/GenBank/DDBJ databases">
        <title>Genome sequencing of Roseivirga sp. D-25.</title>
        <authorList>
            <person name="Selvaratnam C."/>
            <person name="Thevarajoo S."/>
            <person name="Goh K.M."/>
            <person name="Eee R."/>
            <person name="Chan K.-G."/>
            <person name="Chong C.S."/>
        </authorList>
    </citation>
    <scope>NUCLEOTIDE SEQUENCE [LARGE SCALE GENOMIC DNA]</scope>
    <source>
        <strain evidence="5">D-25</strain>
    </source>
</reference>
<dbReference type="RefSeq" id="WP_053221920.1">
    <property type="nucleotide sequence ID" value="NZ_JSVA01000003.1"/>
</dbReference>
<dbReference type="InterPro" id="IPR000073">
    <property type="entry name" value="AB_hydrolase_1"/>
</dbReference>
<dbReference type="PIRSF" id="PIRSF005211">
    <property type="entry name" value="Ab_hydro_YheT"/>
    <property type="match status" value="1"/>
</dbReference>
<comment type="caution">
    <text evidence="4">The sequence shown here is derived from an EMBL/GenBank/DDBJ whole genome shotgun (WGS) entry which is preliminary data.</text>
</comment>
<comment type="similarity">
    <text evidence="1">Belongs to the AB hydrolase superfamily. AB hydrolase 4 family.</text>
</comment>
<feature type="active site" description="Charge relay system" evidence="2">
    <location>
        <position position="266"/>
    </location>
</feature>